<protein>
    <recommendedName>
        <fullName evidence="3">Alkylhydroperoxidase</fullName>
    </recommendedName>
</protein>
<evidence type="ECO:0000313" key="1">
    <source>
        <dbReference type="EMBL" id="AHD03331.1"/>
    </source>
</evidence>
<evidence type="ECO:0000313" key="2">
    <source>
        <dbReference type="Proteomes" id="UP000018780"/>
    </source>
</evidence>
<reference evidence="1 2" key="1">
    <citation type="submission" date="2013-09" db="EMBL/GenBank/DDBJ databases">
        <authorList>
            <consortium name="DOE Joint Genome Institute"/>
            <person name="Klenk H.-P."/>
            <person name="Huntemann M."/>
            <person name="Han J."/>
            <person name="Chen A."/>
            <person name="Kyrpides N."/>
            <person name="Mavromatis K."/>
            <person name="Markowitz V."/>
            <person name="Palaniappan K."/>
            <person name="Ivanova N."/>
            <person name="Schaumberg A."/>
            <person name="Pati A."/>
            <person name="Liolios K."/>
            <person name="Nordberg H.P."/>
            <person name="Cantor M.N."/>
            <person name="Hua S.X."/>
            <person name="Woyke T."/>
        </authorList>
    </citation>
    <scope>NUCLEOTIDE SEQUENCE [LARGE SCALE GENOMIC DNA]</scope>
    <source>
        <strain evidence="1 2">DSM 14336</strain>
        <plasmid evidence="2">1</plasmid>
    </source>
</reference>
<dbReference type="Proteomes" id="UP000018780">
    <property type="component" value="Plasmid unnamed"/>
</dbReference>
<evidence type="ECO:0008006" key="3">
    <source>
        <dbReference type="Google" id="ProtNLM"/>
    </source>
</evidence>
<dbReference type="AlphaFoldDB" id="V9VX58"/>
<dbReference type="InterPro" id="IPR029032">
    <property type="entry name" value="AhpD-like"/>
</dbReference>
<dbReference type="PANTHER" id="PTHR34846:SF10">
    <property type="entry name" value="CYTOPLASMIC PROTEIN"/>
    <property type="match status" value="1"/>
</dbReference>
<keyword evidence="1" id="KW-0614">Plasmid</keyword>
<dbReference type="PANTHER" id="PTHR34846">
    <property type="entry name" value="4-CARBOXYMUCONOLACTONE DECARBOXYLASE FAMILY PROTEIN (AFU_ORTHOLOGUE AFUA_6G11590)"/>
    <property type="match status" value="1"/>
</dbReference>
<dbReference type="PATRIC" id="fig|999552.6.peg.4183"/>
<dbReference type="HOGENOM" id="CLU_082760_9_1_5"/>
<accession>V9VX58</accession>
<dbReference type="Gene3D" id="1.20.1290.10">
    <property type="entry name" value="AhpD-like"/>
    <property type="match status" value="1"/>
</dbReference>
<keyword evidence="2" id="KW-1185">Reference proteome</keyword>
<gene>
    <name evidence="1" type="ORF">METH_21140</name>
</gene>
<geneLocation type="plasmid" evidence="2">
    <name>1</name>
</geneLocation>
<dbReference type="SUPFAM" id="SSF69118">
    <property type="entry name" value="AhpD-like"/>
    <property type="match status" value="1"/>
</dbReference>
<dbReference type="KEGG" id="lmd:METH_21140"/>
<proteinExistence type="predicted"/>
<sequence length="91" mass="9589">MHIKEAADDGVGENVLHLLPVWQESSAFNAREKAALAWAETLTLLAGSGVPDAAFDAARAEFSEQELAVLTVAVGAMNLWNRIGVGAQMPA</sequence>
<name>V9VX58_9RHOB</name>
<dbReference type="EMBL" id="CP006774">
    <property type="protein sequence ID" value="AHD03331.1"/>
    <property type="molecule type" value="Genomic_DNA"/>
</dbReference>
<organism evidence="1 2">
    <name type="scientific">Leisingera methylohalidivorans DSM 14336</name>
    <dbReference type="NCBI Taxonomy" id="999552"/>
    <lineage>
        <taxon>Bacteria</taxon>
        <taxon>Pseudomonadati</taxon>
        <taxon>Pseudomonadota</taxon>
        <taxon>Alphaproteobacteria</taxon>
        <taxon>Rhodobacterales</taxon>
        <taxon>Roseobacteraceae</taxon>
        <taxon>Leisingera</taxon>
    </lineage>
</organism>